<dbReference type="InterPro" id="IPR036390">
    <property type="entry name" value="WH_DNA-bd_sf"/>
</dbReference>
<evidence type="ECO:0000256" key="3">
    <source>
        <dbReference type="SAM" id="MobiDB-lite"/>
    </source>
</evidence>
<gene>
    <name evidence="5" type="ORF">QS713_01940</name>
</gene>
<dbReference type="InterPro" id="IPR014036">
    <property type="entry name" value="DeoR-like_C"/>
</dbReference>
<dbReference type="EMBL" id="JASXSX010000001">
    <property type="protein sequence ID" value="MDT3766824.1"/>
    <property type="molecule type" value="Genomic_DNA"/>
</dbReference>
<dbReference type="RefSeq" id="WP_313272013.1">
    <property type="nucleotide sequence ID" value="NZ_JASXSX010000001.1"/>
</dbReference>
<dbReference type="InterPro" id="IPR036388">
    <property type="entry name" value="WH-like_DNA-bd_sf"/>
</dbReference>
<dbReference type="InterPro" id="IPR050313">
    <property type="entry name" value="Carb_Metab_HTH_regulators"/>
</dbReference>
<dbReference type="Proteomes" id="UP001247542">
    <property type="component" value="Unassembled WGS sequence"/>
</dbReference>
<dbReference type="InterPro" id="IPR001034">
    <property type="entry name" value="DeoR_HTH"/>
</dbReference>
<name>A0ABU3I8X1_9ACTO</name>
<dbReference type="SMART" id="SM00420">
    <property type="entry name" value="HTH_DEOR"/>
    <property type="match status" value="1"/>
</dbReference>
<evidence type="ECO:0000259" key="4">
    <source>
        <dbReference type="PROSITE" id="PS51000"/>
    </source>
</evidence>
<feature type="compositionally biased region" description="Basic and acidic residues" evidence="3">
    <location>
        <begin position="28"/>
        <end position="37"/>
    </location>
</feature>
<feature type="domain" description="HTH deoR-type" evidence="4">
    <location>
        <begin position="37"/>
        <end position="92"/>
    </location>
</feature>
<evidence type="ECO:0000313" key="5">
    <source>
        <dbReference type="EMBL" id="MDT3766824.1"/>
    </source>
</evidence>
<feature type="region of interest" description="Disordered" evidence="3">
    <location>
        <begin position="1"/>
        <end position="39"/>
    </location>
</feature>
<feature type="compositionally biased region" description="Polar residues" evidence="3">
    <location>
        <begin position="9"/>
        <end position="18"/>
    </location>
</feature>
<keyword evidence="6" id="KW-1185">Reference proteome</keyword>
<keyword evidence="5" id="KW-0238">DNA-binding</keyword>
<comment type="caution">
    <text evidence="5">The sequence shown here is derived from an EMBL/GenBank/DDBJ whole genome shotgun (WGS) entry which is preliminary data.</text>
</comment>
<keyword evidence="2" id="KW-0804">Transcription</keyword>
<protein>
    <submittedName>
        <fullName evidence="5">DeoR/GlpR family DNA-binding transcription regulator</fullName>
    </submittedName>
</protein>
<dbReference type="SMART" id="SM01134">
    <property type="entry name" value="DeoRC"/>
    <property type="match status" value="1"/>
</dbReference>
<dbReference type="SUPFAM" id="SSF46785">
    <property type="entry name" value="Winged helix' DNA-binding domain"/>
    <property type="match status" value="1"/>
</dbReference>
<keyword evidence="1" id="KW-0805">Transcription regulation</keyword>
<dbReference type="PANTHER" id="PTHR30363:SF44">
    <property type="entry name" value="AGA OPERON TRANSCRIPTIONAL REPRESSOR-RELATED"/>
    <property type="match status" value="1"/>
</dbReference>
<dbReference type="InterPro" id="IPR037171">
    <property type="entry name" value="NagB/RpiA_transferase-like"/>
</dbReference>
<dbReference type="GO" id="GO:0003677">
    <property type="term" value="F:DNA binding"/>
    <property type="evidence" value="ECO:0007669"/>
    <property type="project" value="UniProtKB-KW"/>
</dbReference>
<reference evidence="5 6" key="1">
    <citation type="submission" date="2023-06" db="EMBL/GenBank/DDBJ databases">
        <title>Draft genome sequence of Gleimia hominis type strain CCUG 57540T.</title>
        <authorList>
            <person name="Salva-Serra F."/>
            <person name="Cardew S."/>
            <person name="Jensie Markopoulos S."/>
            <person name="Ohlen M."/>
            <person name="Inganas E."/>
            <person name="Svensson-Stadler L."/>
            <person name="Moore E.R.B."/>
        </authorList>
    </citation>
    <scope>NUCLEOTIDE SEQUENCE [LARGE SCALE GENOMIC DNA]</scope>
    <source>
        <strain evidence="5 6">CCUG 57540</strain>
    </source>
</reference>
<dbReference type="Pfam" id="PF08220">
    <property type="entry name" value="HTH_DeoR"/>
    <property type="match status" value="1"/>
</dbReference>
<evidence type="ECO:0000256" key="1">
    <source>
        <dbReference type="ARBA" id="ARBA00023015"/>
    </source>
</evidence>
<dbReference type="PANTHER" id="PTHR30363">
    <property type="entry name" value="HTH-TYPE TRANSCRIPTIONAL REGULATOR SRLR-RELATED"/>
    <property type="match status" value="1"/>
</dbReference>
<dbReference type="PROSITE" id="PS51000">
    <property type="entry name" value="HTH_DEOR_2"/>
    <property type="match status" value="1"/>
</dbReference>
<dbReference type="Pfam" id="PF00455">
    <property type="entry name" value="DeoRC"/>
    <property type="match status" value="1"/>
</dbReference>
<evidence type="ECO:0000313" key="6">
    <source>
        <dbReference type="Proteomes" id="UP001247542"/>
    </source>
</evidence>
<evidence type="ECO:0000256" key="2">
    <source>
        <dbReference type="ARBA" id="ARBA00023163"/>
    </source>
</evidence>
<dbReference type="SUPFAM" id="SSF100950">
    <property type="entry name" value="NagB/RpiA/CoA transferase-like"/>
    <property type="match status" value="1"/>
</dbReference>
<accession>A0ABU3I8X1</accession>
<dbReference type="Gene3D" id="1.10.10.10">
    <property type="entry name" value="Winged helix-like DNA-binding domain superfamily/Winged helix DNA-binding domain"/>
    <property type="match status" value="1"/>
</dbReference>
<sequence>MRKNKKDSPTSVSPGQLVSSAAGASDAADAHVGGKDPKSRRRAIMDHVVQAGATHVDELARLLGVSTMTVYRDVAQLERSQLVSLNRGEVVPAETSLTEAAAHVRVAINPQVKAVLAAQARQFLSPGCSVVMDDSSSNIPLLKYLPDYAPITVVTNAEFVASKVRAMQGVRLILTGGEYEAWAESYFGDLAEAAVNQLRIDVCIMSATALSAQWVYHPNQNVARVKRAMIAAARTKVLVVDSSKFAKSALYKVGPTTDFDTIITDQHTPSSVVEQLREAGVEVRVVKV</sequence>
<organism evidence="5 6">
    <name type="scientific">Gleimia hominis</name>
    <dbReference type="NCBI Taxonomy" id="595468"/>
    <lineage>
        <taxon>Bacteria</taxon>
        <taxon>Bacillati</taxon>
        <taxon>Actinomycetota</taxon>
        <taxon>Actinomycetes</taxon>
        <taxon>Actinomycetales</taxon>
        <taxon>Actinomycetaceae</taxon>
        <taxon>Gleimia</taxon>
    </lineage>
</organism>
<proteinExistence type="predicted"/>